<dbReference type="Proteomes" id="UP000256561">
    <property type="component" value="Unassembled WGS sequence"/>
</dbReference>
<gene>
    <name evidence="2" type="ORF">DXV75_01300</name>
</gene>
<dbReference type="OrthoDB" id="6314958at2"/>
<proteinExistence type="predicted"/>
<keyword evidence="3" id="KW-1185">Reference proteome</keyword>
<sequence>MNSIARLFTVFAVMVALCGQAFSYAEMHCEMAMQATGTPASKPAQNSHAAMGHAMMQHGDMNHDMAPVAEAQAAQDCCASDCQCPMNACTSYTCVSFQLQIAEAGVQSEVYAAAQSATPKSSITSLYRPPIIT</sequence>
<keyword evidence="1" id="KW-0732">Signal</keyword>
<name>A0A3D8ME66_9ALTE</name>
<evidence type="ECO:0008006" key="4">
    <source>
        <dbReference type="Google" id="ProtNLM"/>
    </source>
</evidence>
<comment type="caution">
    <text evidence="2">The sequence shown here is derived from an EMBL/GenBank/DDBJ whole genome shotgun (WGS) entry which is preliminary data.</text>
</comment>
<evidence type="ECO:0000256" key="1">
    <source>
        <dbReference type="SAM" id="SignalP"/>
    </source>
</evidence>
<dbReference type="AlphaFoldDB" id="A0A3D8ME66"/>
<dbReference type="RefSeq" id="WP_115591417.1">
    <property type="nucleotide sequence ID" value="NZ_QRHA01000001.1"/>
</dbReference>
<feature type="chain" id="PRO_5017658566" description="CopL family metal-binding regulatory protein" evidence="1">
    <location>
        <begin position="22"/>
        <end position="133"/>
    </location>
</feature>
<reference evidence="3" key="1">
    <citation type="submission" date="2018-08" db="EMBL/GenBank/DDBJ databases">
        <authorList>
            <person name="Zhang J."/>
            <person name="Du Z.-J."/>
        </authorList>
    </citation>
    <scope>NUCLEOTIDE SEQUENCE [LARGE SCALE GENOMIC DNA]</scope>
    <source>
        <strain evidence="3">KCTC 52655</strain>
    </source>
</reference>
<feature type="signal peptide" evidence="1">
    <location>
        <begin position="1"/>
        <end position="21"/>
    </location>
</feature>
<dbReference type="EMBL" id="QRHA01000001">
    <property type="protein sequence ID" value="RDV29127.1"/>
    <property type="molecule type" value="Genomic_DNA"/>
</dbReference>
<accession>A0A3D8ME66</accession>
<protein>
    <recommendedName>
        <fullName evidence="4">CopL family metal-binding regulatory protein</fullName>
    </recommendedName>
</protein>
<evidence type="ECO:0000313" key="2">
    <source>
        <dbReference type="EMBL" id="RDV29127.1"/>
    </source>
</evidence>
<evidence type="ECO:0000313" key="3">
    <source>
        <dbReference type="Proteomes" id="UP000256561"/>
    </source>
</evidence>
<organism evidence="2 3">
    <name type="scientific">Alteromonas aestuariivivens</name>
    <dbReference type="NCBI Taxonomy" id="1938339"/>
    <lineage>
        <taxon>Bacteria</taxon>
        <taxon>Pseudomonadati</taxon>
        <taxon>Pseudomonadota</taxon>
        <taxon>Gammaproteobacteria</taxon>
        <taxon>Alteromonadales</taxon>
        <taxon>Alteromonadaceae</taxon>
        <taxon>Alteromonas/Salinimonas group</taxon>
        <taxon>Alteromonas</taxon>
    </lineage>
</organism>